<reference evidence="4" key="1">
    <citation type="submission" date="2020-08" db="EMBL/GenBank/DDBJ databases">
        <title>Genome public.</title>
        <authorList>
            <person name="Liu C."/>
            <person name="Sun Q."/>
        </authorList>
    </citation>
    <scope>NUCLEOTIDE SEQUENCE</scope>
    <source>
        <strain evidence="4">NSJ-42</strain>
    </source>
</reference>
<evidence type="ECO:0000256" key="3">
    <source>
        <dbReference type="HAMAP-Rule" id="MF_01440"/>
    </source>
</evidence>
<protein>
    <recommendedName>
        <fullName evidence="3">Probable chemoreceptor glutamine deamidase CheD</fullName>
        <ecNumber evidence="3">3.5.1.44</ecNumber>
    </recommendedName>
</protein>
<dbReference type="InterPro" id="IPR011324">
    <property type="entry name" value="Cytotoxic_necrot_fac-like_cat"/>
</dbReference>
<dbReference type="SUPFAM" id="SSF64438">
    <property type="entry name" value="CNF1/YfiH-like putative cysteine hydrolases"/>
    <property type="match status" value="1"/>
</dbReference>
<dbReference type="PANTHER" id="PTHR35147">
    <property type="entry name" value="CHEMORECEPTOR GLUTAMINE DEAMIDASE CHED-RELATED"/>
    <property type="match status" value="1"/>
</dbReference>
<accession>A0A8I0A793</accession>
<dbReference type="PANTHER" id="PTHR35147:SF1">
    <property type="entry name" value="CHEMORECEPTOR GLUTAMINE DEAMIDASE CHED-RELATED"/>
    <property type="match status" value="1"/>
</dbReference>
<dbReference type="RefSeq" id="WP_022211446.1">
    <property type="nucleotide sequence ID" value="NZ_JACOOQ010000003.1"/>
</dbReference>
<proteinExistence type="inferred from homology"/>
<evidence type="ECO:0000256" key="1">
    <source>
        <dbReference type="ARBA" id="ARBA00022500"/>
    </source>
</evidence>
<dbReference type="EC" id="3.5.1.44" evidence="3"/>
<evidence type="ECO:0000313" key="5">
    <source>
        <dbReference type="Proteomes" id="UP000662088"/>
    </source>
</evidence>
<dbReference type="HAMAP" id="MF_01440">
    <property type="entry name" value="CheD"/>
    <property type="match status" value="1"/>
</dbReference>
<dbReference type="EMBL" id="JACOOQ010000003">
    <property type="protein sequence ID" value="MBC5639452.1"/>
    <property type="molecule type" value="Genomic_DNA"/>
</dbReference>
<evidence type="ECO:0000256" key="2">
    <source>
        <dbReference type="ARBA" id="ARBA00022801"/>
    </source>
</evidence>
<comment type="catalytic activity">
    <reaction evidence="3">
        <text>L-glutaminyl-[protein] + H2O = L-glutamyl-[protein] + NH4(+)</text>
        <dbReference type="Rhea" id="RHEA:16441"/>
        <dbReference type="Rhea" id="RHEA-COMP:10207"/>
        <dbReference type="Rhea" id="RHEA-COMP:10208"/>
        <dbReference type="ChEBI" id="CHEBI:15377"/>
        <dbReference type="ChEBI" id="CHEBI:28938"/>
        <dbReference type="ChEBI" id="CHEBI:29973"/>
        <dbReference type="ChEBI" id="CHEBI:30011"/>
        <dbReference type="EC" id="3.5.1.44"/>
    </reaction>
</comment>
<dbReference type="Proteomes" id="UP000662088">
    <property type="component" value="Unassembled WGS sequence"/>
</dbReference>
<dbReference type="Gene3D" id="3.30.1330.200">
    <property type="match status" value="1"/>
</dbReference>
<dbReference type="GO" id="GO:0050568">
    <property type="term" value="F:protein-glutamine glutaminase activity"/>
    <property type="evidence" value="ECO:0007669"/>
    <property type="project" value="UniProtKB-UniRule"/>
</dbReference>
<sequence length="165" mass="17687">MEAVRKNEVRVGIADAKIISAPNSIMTIGLGSCVGIALYDTVKKIAALIHIMLPDSHAFKSVTNPYKFADLAIPLILEEMTKRGCIKKNVVAKIAGGASMFKFSEKSINSDIGNRNIEAVREAISREGIIIAAEDVGGSKGRTMFVESESGKVLIRIVGQGIKEI</sequence>
<dbReference type="AlphaFoldDB" id="A0A8I0A793"/>
<dbReference type="CDD" id="cd16352">
    <property type="entry name" value="CheD"/>
    <property type="match status" value="1"/>
</dbReference>
<keyword evidence="5" id="KW-1185">Reference proteome</keyword>
<evidence type="ECO:0000313" key="4">
    <source>
        <dbReference type="EMBL" id="MBC5639452.1"/>
    </source>
</evidence>
<dbReference type="PROSITE" id="PS51257">
    <property type="entry name" value="PROKAR_LIPOPROTEIN"/>
    <property type="match status" value="1"/>
</dbReference>
<name>A0A8I0A793_9CLOT</name>
<dbReference type="InterPro" id="IPR005659">
    <property type="entry name" value="Chemorcpt_Glu_NH3ase_CheD"/>
</dbReference>
<dbReference type="InterPro" id="IPR038592">
    <property type="entry name" value="CheD-like_sf"/>
</dbReference>
<comment type="similarity">
    <text evidence="3">Belongs to the CheD family.</text>
</comment>
<organism evidence="4 5">
    <name type="scientific">Clostridium lentum</name>
    <dbReference type="NCBI Taxonomy" id="2763037"/>
    <lineage>
        <taxon>Bacteria</taxon>
        <taxon>Bacillati</taxon>
        <taxon>Bacillota</taxon>
        <taxon>Clostridia</taxon>
        <taxon>Eubacteriales</taxon>
        <taxon>Clostridiaceae</taxon>
        <taxon>Clostridium</taxon>
    </lineage>
</organism>
<keyword evidence="1 3" id="KW-0145">Chemotaxis</keyword>
<dbReference type="Pfam" id="PF03975">
    <property type="entry name" value="CheD"/>
    <property type="match status" value="1"/>
</dbReference>
<gene>
    <name evidence="3" type="primary">cheD</name>
    <name evidence="4" type="ORF">H8R92_03205</name>
</gene>
<comment type="caution">
    <text evidence="4">The sequence shown here is derived from an EMBL/GenBank/DDBJ whole genome shotgun (WGS) entry which is preliminary data.</text>
</comment>
<comment type="function">
    <text evidence="3">Probably deamidates glutamine residues to glutamate on methyl-accepting chemotaxis receptors (MCPs), playing an important role in chemotaxis.</text>
</comment>
<keyword evidence="2 3" id="KW-0378">Hydrolase</keyword>
<dbReference type="GO" id="GO:0006935">
    <property type="term" value="P:chemotaxis"/>
    <property type="evidence" value="ECO:0007669"/>
    <property type="project" value="UniProtKB-UniRule"/>
</dbReference>